<feature type="non-terminal residue" evidence="1">
    <location>
        <position position="1"/>
    </location>
</feature>
<keyword evidence="2" id="KW-1185">Reference proteome</keyword>
<dbReference type="EMBL" id="CADCXV010000225">
    <property type="protein sequence ID" value="CAB0028977.1"/>
    <property type="molecule type" value="Genomic_DNA"/>
</dbReference>
<proteinExistence type="predicted"/>
<reference evidence="1 2" key="1">
    <citation type="submission" date="2020-02" db="EMBL/GenBank/DDBJ databases">
        <authorList>
            <person name="Ferguson B K."/>
        </authorList>
    </citation>
    <scope>NUCLEOTIDE SEQUENCE [LARGE SCALE GENOMIC DNA]</scope>
</reference>
<dbReference type="Proteomes" id="UP000479190">
    <property type="component" value="Unassembled WGS sequence"/>
</dbReference>
<dbReference type="AlphaFoldDB" id="A0A6H5HYR8"/>
<evidence type="ECO:0000313" key="1">
    <source>
        <dbReference type="EMBL" id="CAB0028977.1"/>
    </source>
</evidence>
<sequence length="732" mass="86459">HVRLRSCIYTKARTCVSINTHTKVNATTTPRTSVYIHKQQPIYTYSEDRYREQRSRACRASVSQNAPHLLVQHPPVQLRKCKNSSSLYTVASVLYVIICRPEDLWGQGKYLDQYTFTSKCSFISKKIVRMPKASHKILSIADTGVTIVLYNCRLLKRTSNLTFAAVAVLMLGDFCSASENLPVQDLGEVKRSFFPADYFNKRDNPWMRTPGLFQLGKRSWFPEEDKRALLYPYKRSDDNSWTHDFYKRSVEDQKNMEEVKRDNPWMRTPGLFQLGKRSFFPQDYFLHKRSVEDQQNLEEVKRDNPWMRTPGLFQLGKRSWFPEEDKRALLYPYKRSDDNSWTHDFYKRGAGTPYHIIRRSEPFNADVKDKRLRNFFGGNRRKLLQTFIMFTLFAAVAVLMLGDFCSASENLPGYNLEEVKHPGGHFWVSKLSLIPEDYKRSSWYPSFHKRSVDDQQNLEEVKRPAGIYMLGKRSWFPEEDKRSWFPEDYKRSSWYPLFHKRSVDDQQNLEEVKRPAGIYMLGKRSWFPEEDKRSWFPEDYKRASWYPLFHKRSDDNSWTHDFYKRNVGTPYQLIKRSGDNPWTRPTGIFMLGKRSWFPEEDKRALWYPYKRSDDNSWTHDFYKRSVGTPYHIIRRSEPFNADVKDKRAGINLNYSKSVKIISFGSRIEAACRIRIKVSASVQAPKFDARGPYVTRSVGTIIRRAYMLHTTRDARGRVAVVWGPRLYSNVELF</sequence>
<gene>
    <name evidence="1" type="ORF">TBRA_LOCUS1084</name>
</gene>
<evidence type="ECO:0000313" key="2">
    <source>
        <dbReference type="Proteomes" id="UP000479190"/>
    </source>
</evidence>
<accession>A0A6H5HYR8</accession>
<organism evidence="1 2">
    <name type="scientific">Trichogramma brassicae</name>
    <dbReference type="NCBI Taxonomy" id="86971"/>
    <lineage>
        <taxon>Eukaryota</taxon>
        <taxon>Metazoa</taxon>
        <taxon>Ecdysozoa</taxon>
        <taxon>Arthropoda</taxon>
        <taxon>Hexapoda</taxon>
        <taxon>Insecta</taxon>
        <taxon>Pterygota</taxon>
        <taxon>Neoptera</taxon>
        <taxon>Endopterygota</taxon>
        <taxon>Hymenoptera</taxon>
        <taxon>Apocrita</taxon>
        <taxon>Proctotrupomorpha</taxon>
        <taxon>Chalcidoidea</taxon>
        <taxon>Trichogrammatidae</taxon>
        <taxon>Trichogramma</taxon>
    </lineage>
</organism>
<name>A0A6H5HYR8_9HYME</name>
<protein>
    <submittedName>
        <fullName evidence="1">Uncharacterized protein</fullName>
    </submittedName>
</protein>